<dbReference type="AlphaFoldDB" id="A0A0B7H1E7"/>
<dbReference type="CDD" id="cd04301">
    <property type="entry name" value="NAT_SF"/>
    <property type="match status" value="1"/>
</dbReference>
<dbReference type="InterPro" id="IPR016181">
    <property type="entry name" value="Acyl_CoA_acyltransferase"/>
</dbReference>
<accession>A0A0B7H1E7</accession>
<dbReference type="GO" id="GO:0016747">
    <property type="term" value="F:acyltransferase activity, transferring groups other than amino-acyl groups"/>
    <property type="evidence" value="ECO:0007669"/>
    <property type="project" value="InterPro"/>
</dbReference>
<dbReference type="Proteomes" id="UP000038055">
    <property type="component" value="Unassembled WGS sequence"/>
</dbReference>
<feature type="domain" description="N-acetyltransferase" evidence="1">
    <location>
        <begin position="5"/>
        <end position="160"/>
    </location>
</feature>
<keyword evidence="2" id="KW-0012">Acyltransferase</keyword>
<name>A0A0B7H1E7_9FLAO</name>
<dbReference type="eggNOG" id="COG0456">
    <property type="taxonomic scope" value="Bacteria"/>
</dbReference>
<proteinExistence type="predicted"/>
<keyword evidence="2" id="KW-0808">Transferase</keyword>
<dbReference type="EC" id="2.3.1.128" evidence="2"/>
<dbReference type="RefSeq" id="WP_197068374.1">
    <property type="nucleotide sequence ID" value="NZ_CDOD01000008.1"/>
</dbReference>
<dbReference type="Gene3D" id="3.40.630.30">
    <property type="match status" value="1"/>
</dbReference>
<dbReference type="EMBL" id="CDOD01000008">
    <property type="protein sequence ID" value="CEN33406.1"/>
    <property type="molecule type" value="Genomic_DNA"/>
</dbReference>
<evidence type="ECO:0000313" key="2">
    <source>
        <dbReference type="EMBL" id="CEN33406.1"/>
    </source>
</evidence>
<reference evidence="3" key="1">
    <citation type="submission" date="2015-01" db="EMBL/GenBank/DDBJ databases">
        <authorList>
            <person name="MANFREDI Pablo"/>
        </authorList>
    </citation>
    <scope>NUCLEOTIDE SEQUENCE [LARGE SCALE GENOMIC DNA]</scope>
    <source>
        <strain evidence="3">Ccyn2B</strain>
    </source>
</reference>
<sequence>MEEVINIREMFPSEYSLLQDFLYEAIFLPEGVAPPPRDIVFHPELRIYFADFGSQKGDVAVVATASERIIGAAWARIINDYGHIDDQTPSLSISLYSEYRNQGIGTKLFQKLLDQLAEEGYEKASLSVQKANYAAKMYLKMGFYVVKENDEDYVMVIDLNSTNTH</sequence>
<protein>
    <submittedName>
        <fullName evidence="2">Uncharacterized N-acetyltransferase</fullName>
        <ecNumber evidence="2">2.3.1.128</ecNumber>
    </submittedName>
</protein>
<dbReference type="SUPFAM" id="SSF55729">
    <property type="entry name" value="Acyl-CoA N-acyltransferases (Nat)"/>
    <property type="match status" value="1"/>
</dbReference>
<evidence type="ECO:0000259" key="1">
    <source>
        <dbReference type="PROSITE" id="PS51186"/>
    </source>
</evidence>
<dbReference type="STRING" id="28189.CCYN74_30113"/>
<gene>
    <name evidence="2" type="ORF">CCYN2B_160064</name>
</gene>
<keyword evidence="3" id="KW-1185">Reference proteome</keyword>
<dbReference type="Pfam" id="PF00583">
    <property type="entry name" value="Acetyltransf_1"/>
    <property type="match status" value="1"/>
</dbReference>
<dbReference type="PROSITE" id="PS51186">
    <property type="entry name" value="GNAT"/>
    <property type="match status" value="1"/>
</dbReference>
<dbReference type="InterPro" id="IPR000182">
    <property type="entry name" value="GNAT_dom"/>
</dbReference>
<evidence type="ECO:0000313" key="3">
    <source>
        <dbReference type="Proteomes" id="UP000038055"/>
    </source>
</evidence>
<organism evidence="2 3">
    <name type="scientific">Capnocytophaga cynodegmi</name>
    <dbReference type="NCBI Taxonomy" id="28189"/>
    <lineage>
        <taxon>Bacteria</taxon>
        <taxon>Pseudomonadati</taxon>
        <taxon>Bacteroidota</taxon>
        <taxon>Flavobacteriia</taxon>
        <taxon>Flavobacteriales</taxon>
        <taxon>Flavobacteriaceae</taxon>
        <taxon>Capnocytophaga</taxon>
    </lineage>
</organism>